<protein>
    <recommendedName>
        <fullName evidence="1">Glycosyltransferase 2-like domain-containing protein</fullName>
    </recommendedName>
</protein>
<dbReference type="AlphaFoldDB" id="A0A2A2LDB4"/>
<keyword evidence="3" id="KW-1185">Reference proteome</keyword>
<organism evidence="2 3">
    <name type="scientific">Diploscapter pachys</name>
    <dbReference type="NCBI Taxonomy" id="2018661"/>
    <lineage>
        <taxon>Eukaryota</taxon>
        <taxon>Metazoa</taxon>
        <taxon>Ecdysozoa</taxon>
        <taxon>Nematoda</taxon>
        <taxon>Chromadorea</taxon>
        <taxon>Rhabditida</taxon>
        <taxon>Rhabditina</taxon>
        <taxon>Rhabditomorpha</taxon>
        <taxon>Rhabditoidea</taxon>
        <taxon>Rhabditidae</taxon>
        <taxon>Diploscapter</taxon>
    </lineage>
</organism>
<dbReference type="STRING" id="2018661.A0A2A2LDB4"/>
<proteinExistence type="predicted"/>
<name>A0A2A2LDB4_9BILA</name>
<evidence type="ECO:0000259" key="1">
    <source>
        <dbReference type="Pfam" id="PF00535"/>
    </source>
</evidence>
<dbReference type="Pfam" id="PF00535">
    <property type="entry name" value="Glycos_transf_2"/>
    <property type="match status" value="1"/>
</dbReference>
<evidence type="ECO:0000313" key="2">
    <source>
        <dbReference type="EMBL" id="PAV84085.1"/>
    </source>
</evidence>
<accession>A0A2A2LDB4</accession>
<dbReference type="OrthoDB" id="206708at2759"/>
<dbReference type="PANTHER" id="PTHR22916">
    <property type="entry name" value="GLYCOSYLTRANSFERASE"/>
    <property type="match status" value="1"/>
</dbReference>
<dbReference type="GO" id="GO:0016758">
    <property type="term" value="F:hexosyltransferase activity"/>
    <property type="evidence" value="ECO:0007669"/>
    <property type="project" value="UniProtKB-ARBA"/>
</dbReference>
<dbReference type="Proteomes" id="UP000218231">
    <property type="component" value="Unassembled WGS sequence"/>
</dbReference>
<dbReference type="Gene3D" id="3.90.550.10">
    <property type="entry name" value="Spore Coat Polysaccharide Biosynthesis Protein SpsA, Chain A"/>
    <property type="match status" value="1"/>
</dbReference>
<comment type="caution">
    <text evidence="2">The sequence shown here is derived from an EMBL/GenBank/DDBJ whole genome shotgun (WGS) entry which is preliminary data.</text>
</comment>
<dbReference type="PANTHER" id="PTHR22916:SF3">
    <property type="entry name" value="UDP-GLCNAC:BETAGAL BETA-1,3-N-ACETYLGLUCOSAMINYLTRANSFERASE-LIKE PROTEIN 1"/>
    <property type="match status" value="1"/>
</dbReference>
<reference evidence="2 3" key="1">
    <citation type="journal article" date="2017" name="Curr. Biol.">
        <title>Genome architecture and evolution of a unichromosomal asexual nematode.</title>
        <authorList>
            <person name="Fradin H."/>
            <person name="Zegar C."/>
            <person name="Gutwein M."/>
            <person name="Lucas J."/>
            <person name="Kovtun M."/>
            <person name="Corcoran D."/>
            <person name="Baugh L.R."/>
            <person name="Kiontke K."/>
            <person name="Gunsalus K."/>
            <person name="Fitch D.H."/>
            <person name="Piano F."/>
        </authorList>
    </citation>
    <scope>NUCLEOTIDE SEQUENCE [LARGE SCALE GENOMIC DNA]</scope>
    <source>
        <strain evidence="2">PF1309</strain>
    </source>
</reference>
<dbReference type="InterPro" id="IPR029044">
    <property type="entry name" value="Nucleotide-diphossugar_trans"/>
</dbReference>
<feature type="domain" description="Glycosyltransferase 2-like" evidence="1">
    <location>
        <begin position="7"/>
        <end position="164"/>
    </location>
</feature>
<dbReference type="SUPFAM" id="SSF53448">
    <property type="entry name" value="Nucleotide-diphospho-sugar transferases"/>
    <property type="match status" value="1"/>
</dbReference>
<gene>
    <name evidence="2" type="ORF">WR25_21183</name>
</gene>
<dbReference type="EMBL" id="LIAE01006889">
    <property type="protein sequence ID" value="PAV84085.1"/>
    <property type="molecule type" value="Genomic_DNA"/>
</dbReference>
<dbReference type="InterPro" id="IPR001173">
    <property type="entry name" value="Glyco_trans_2-like"/>
</dbReference>
<sequence>MNTVQVSVVIPVKDGEAFLPSTLSSLLTQSTSAAFEICIYDDGSSDRTPEIVDQFRGRFQAAKIPLKYERGEQSGGVGFAKNRACLLAEGEFLCFNDADDISHEFRIERQYEIARKIAEDRKMVFVGCNVVRDPPDSTERYVRWANQLTDEDLTIDIYSSHGPTLLAPTWFISRSLFLALNGFNEDHKTGFPEDLDFFYRALDRENVVFRKGKLFCDFQSPEVLVTYRYHPGCASFGVDDDTIFRMRLNRLQSEVLSGWEKFSVWGAGRQGKRFFK</sequence>
<evidence type="ECO:0000313" key="3">
    <source>
        <dbReference type="Proteomes" id="UP000218231"/>
    </source>
</evidence>